<evidence type="ECO:0000313" key="3">
    <source>
        <dbReference type="EMBL" id="CDS10481.1"/>
    </source>
</evidence>
<dbReference type="OrthoDB" id="2339353at2759"/>
<feature type="compositionally biased region" description="Polar residues" evidence="1">
    <location>
        <begin position="283"/>
        <end position="294"/>
    </location>
</feature>
<accession>A0A077WSA9</accession>
<dbReference type="AlphaFoldDB" id="A0A077WSA9"/>
<feature type="transmembrane region" description="Helical" evidence="2">
    <location>
        <begin position="229"/>
        <end position="250"/>
    </location>
</feature>
<keyword evidence="2" id="KW-1133">Transmembrane helix</keyword>
<sequence>MQSPYEVPFIEICAQDSGITFPRCDMMHMNWSYSTLEDCNGYVTKGDEEGTESQCYLLDTEGAYRYGVVEDYDENAPEIRRVDVYWKLDSVANVSAASISIPTVTIQIYDPRFNPWNDAVLDSMIPQEKQFYTEMQQGDARSTSLVNWTSAIFFSPLKYRAIRPGDAASLLGFEPTFVDIYTIDTTEMNWPMHVEDNVNLTSGDYHGMFSVQLAKTKYDVKTEQRQHSLLSALAAAGGAYGAITAVYALLFGMVRHSPWGLLDTVALSTGHVTRKLATKRHSSNASNETTTSKPSKPLLHTKGYNKSGDSSPVSSEDEGVEIALSNIEAPPPSANVYPPTSDVRYAKDPSSPTSIDPTMEKLENVVDRVQFLEERFNNLQHVLGEYYLDMDNFKAKQSATQVRRRRREGSP</sequence>
<evidence type="ECO:0000256" key="1">
    <source>
        <dbReference type="SAM" id="MobiDB-lite"/>
    </source>
</evidence>
<evidence type="ECO:0000256" key="2">
    <source>
        <dbReference type="SAM" id="Phobius"/>
    </source>
</evidence>
<feature type="region of interest" description="Disordered" evidence="1">
    <location>
        <begin position="276"/>
        <end position="354"/>
    </location>
</feature>
<proteinExistence type="predicted"/>
<protein>
    <submittedName>
        <fullName evidence="3">Uncharacterized protein</fullName>
    </submittedName>
</protein>
<organism evidence="3">
    <name type="scientific">Lichtheimia ramosa</name>
    <dbReference type="NCBI Taxonomy" id="688394"/>
    <lineage>
        <taxon>Eukaryota</taxon>
        <taxon>Fungi</taxon>
        <taxon>Fungi incertae sedis</taxon>
        <taxon>Mucoromycota</taxon>
        <taxon>Mucoromycotina</taxon>
        <taxon>Mucoromycetes</taxon>
        <taxon>Mucorales</taxon>
        <taxon>Lichtheimiaceae</taxon>
        <taxon>Lichtheimia</taxon>
    </lineage>
</organism>
<keyword evidence="2" id="KW-0812">Transmembrane</keyword>
<name>A0A077WSA9_9FUNG</name>
<keyword evidence="2" id="KW-0472">Membrane</keyword>
<gene>
    <name evidence="3" type="ORF">LRAMOSA03157</name>
</gene>
<reference evidence="3" key="1">
    <citation type="journal article" date="2014" name="Genome Announc.">
        <title>De novo whole-genome sequence and genome annotation of Lichtheimia ramosa.</title>
        <authorList>
            <person name="Linde J."/>
            <person name="Schwartze V."/>
            <person name="Binder U."/>
            <person name="Lass-Florl C."/>
            <person name="Voigt K."/>
            <person name="Horn F."/>
        </authorList>
    </citation>
    <scope>NUCLEOTIDE SEQUENCE</scope>
    <source>
        <strain evidence="3">JMRC FSU:6197</strain>
    </source>
</reference>
<dbReference type="EMBL" id="LK023335">
    <property type="protein sequence ID" value="CDS10481.1"/>
    <property type="molecule type" value="Genomic_DNA"/>
</dbReference>